<evidence type="ECO:0000313" key="6">
    <source>
        <dbReference type="EnsemblMetazoa" id="HelroP87532"/>
    </source>
</evidence>
<evidence type="ECO:0000313" key="7">
    <source>
        <dbReference type="Proteomes" id="UP000015101"/>
    </source>
</evidence>
<reference evidence="5 7" key="2">
    <citation type="journal article" date="2013" name="Nature">
        <title>Insights into bilaterian evolution from three spiralian genomes.</title>
        <authorList>
            <person name="Simakov O."/>
            <person name="Marletaz F."/>
            <person name="Cho S.J."/>
            <person name="Edsinger-Gonzales E."/>
            <person name="Havlak P."/>
            <person name="Hellsten U."/>
            <person name="Kuo D.H."/>
            <person name="Larsson T."/>
            <person name="Lv J."/>
            <person name="Arendt D."/>
            <person name="Savage R."/>
            <person name="Osoegawa K."/>
            <person name="de Jong P."/>
            <person name="Grimwood J."/>
            <person name="Chapman J.A."/>
            <person name="Shapiro H."/>
            <person name="Aerts A."/>
            <person name="Otillar R.P."/>
            <person name="Terry A.Y."/>
            <person name="Boore J.L."/>
            <person name="Grigoriev I.V."/>
            <person name="Lindberg D.R."/>
            <person name="Seaver E.C."/>
            <person name="Weisblat D.A."/>
            <person name="Putnam N.H."/>
            <person name="Rokhsar D.S."/>
        </authorList>
    </citation>
    <scope>NUCLEOTIDE SEQUENCE</scope>
</reference>
<proteinExistence type="predicted"/>
<accession>T1G6R7</accession>
<keyword evidence="2" id="KW-0862">Zinc</keyword>
<gene>
    <name evidence="6" type="primary">20216764</name>
    <name evidence="5" type="ORF">HELRODRAFT_87532</name>
</gene>
<evidence type="ECO:0000256" key="3">
    <source>
        <dbReference type="PROSITE-ProRule" id="PRU00175"/>
    </source>
</evidence>
<dbReference type="KEGG" id="hro:HELRODRAFT_87532"/>
<name>T1G6R7_HELRO</name>
<dbReference type="Pfam" id="PF13639">
    <property type="entry name" value="zf-RING_2"/>
    <property type="match status" value="1"/>
</dbReference>
<dbReference type="HOGENOM" id="CLU_123525_0_0_1"/>
<evidence type="ECO:0000313" key="5">
    <source>
        <dbReference type="EMBL" id="ESN94795.1"/>
    </source>
</evidence>
<dbReference type="InterPro" id="IPR001841">
    <property type="entry name" value="Znf_RING"/>
</dbReference>
<evidence type="ECO:0000256" key="1">
    <source>
        <dbReference type="ARBA" id="ARBA00022771"/>
    </source>
</evidence>
<reference evidence="7" key="1">
    <citation type="submission" date="2012-12" db="EMBL/GenBank/DDBJ databases">
        <authorList>
            <person name="Hellsten U."/>
            <person name="Grimwood J."/>
            <person name="Chapman J.A."/>
            <person name="Shapiro H."/>
            <person name="Aerts A."/>
            <person name="Otillar R.P."/>
            <person name="Terry A.Y."/>
            <person name="Boore J.L."/>
            <person name="Simakov O."/>
            <person name="Marletaz F."/>
            <person name="Cho S.-J."/>
            <person name="Edsinger-Gonzales E."/>
            <person name="Havlak P."/>
            <person name="Kuo D.-H."/>
            <person name="Larsson T."/>
            <person name="Lv J."/>
            <person name="Arendt D."/>
            <person name="Savage R."/>
            <person name="Osoegawa K."/>
            <person name="de Jong P."/>
            <person name="Lindberg D.R."/>
            <person name="Seaver E.C."/>
            <person name="Weisblat D.A."/>
            <person name="Putnam N.H."/>
            <person name="Grigoriev I.V."/>
            <person name="Rokhsar D.S."/>
        </authorList>
    </citation>
    <scope>NUCLEOTIDE SEQUENCE</scope>
</reference>
<dbReference type="GO" id="GO:0004842">
    <property type="term" value="F:ubiquitin-protein transferase activity"/>
    <property type="evidence" value="ECO:0007669"/>
    <property type="project" value="InterPro"/>
</dbReference>
<dbReference type="OrthoDB" id="8062037at2759"/>
<protein>
    <recommendedName>
        <fullName evidence="4">RING-type domain-containing protein</fullName>
    </recommendedName>
</protein>
<dbReference type="PANTHER" id="PTHR47179:SF1">
    <property type="entry name" value="E3 UBIQUITIN-PROTEIN LIGASE SIS3"/>
    <property type="match status" value="1"/>
</dbReference>
<dbReference type="Proteomes" id="UP000015101">
    <property type="component" value="Unassembled WGS sequence"/>
</dbReference>
<dbReference type="Gene3D" id="3.30.40.10">
    <property type="entry name" value="Zinc/RING finger domain, C3HC4 (zinc finger)"/>
    <property type="match status" value="1"/>
</dbReference>
<reference evidence="6" key="3">
    <citation type="submission" date="2015-06" db="UniProtKB">
        <authorList>
            <consortium name="EnsemblMetazoa"/>
        </authorList>
    </citation>
    <scope>IDENTIFICATION</scope>
</reference>
<keyword evidence="1 3" id="KW-0479">Metal-binding</keyword>
<organism evidence="6 7">
    <name type="scientific">Helobdella robusta</name>
    <name type="common">Californian leech</name>
    <dbReference type="NCBI Taxonomy" id="6412"/>
    <lineage>
        <taxon>Eukaryota</taxon>
        <taxon>Metazoa</taxon>
        <taxon>Spiralia</taxon>
        <taxon>Lophotrochozoa</taxon>
        <taxon>Annelida</taxon>
        <taxon>Clitellata</taxon>
        <taxon>Hirudinea</taxon>
        <taxon>Rhynchobdellida</taxon>
        <taxon>Glossiphoniidae</taxon>
        <taxon>Helobdella</taxon>
    </lineage>
</organism>
<dbReference type="PANTHER" id="PTHR47179">
    <property type="entry name" value="E3 UBIQUITIN-PROTEIN LIGASE SIS3"/>
    <property type="match status" value="1"/>
</dbReference>
<dbReference type="EMBL" id="AMQM01007110">
    <property type="status" value="NOT_ANNOTATED_CDS"/>
    <property type="molecule type" value="Genomic_DNA"/>
</dbReference>
<dbReference type="SUPFAM" id="SSF57850">
    <property type="entry name" value="RING/U-box"/>
    <property type="match status" value="1"/>
</dbReference>
<dbReference type="RefSeq" id="XP_009027069.1">
    <property type="nucleotide sequence ID" value="XM_009028821.1"/>
</dbReference>
<dbReference type="InterPro" id="IPR044793">
    <property type="entry name" value="SIS3"/>
</dbReference>
<dbReference type="GO" id="GO:0008270">
    <property type="term" value="F:zinc ion binding"/>
    <property type="evidence" value="ECO:0007669"/>
    <property type="project" value="UniProtKB-KW"/>
</dbReference>
<dbReference type="AlphaFoldDB" id="T1G6R7"/>
<dbReference type="InParanoid" id="T1G6R7"/>
<dbReference type="CTD" id="20216764"/>
<dbReference type="GeneID" id="20216764"/>
<dbReference type="PROSITE" id="PS50089">
    <property type="entry name" value="ZF_RING_2"/>
    <property type="match status" value="1"/>
</dbReference>
<feature type="domain" description="RING-type" evidence="4">
    <location>
        <begin position="67"/>
        <end position="108"/>
    </location>
</feature>
<keyword evidence="7" id="KW-1185">Reference proteome</keyword>
<dbReference type="InterPro" id="IPR013083">
    <property type="entry name" value="Znf_RING/FYVE/PHD"/>
</dbReference>
<evidence type="ECO:0000256" key="2">
    <source>
        <dbReference type="ARBA" id="ARBA00022833"/>
    </source>
</evidence>
<dbReference type="GO" id="GO:0010182">
    <property type="term" value="P:sugar mediated signaling pathway"/>
    <property type="evidence" value="ECO:0007669"/>
    <property type="project" value="InterPro"/>
</dbReference>
<sequence>MLDLQNFYFKTITKNIPRTYHSFSSVSESNIVVNGVIKHVDFYPSAFRLQKNYKLPFIKGKFSNENCVICVEDFHLRSLVYELPCQHTYHVKCLETWLKECHICPCCRCVVVGHIKIYHDYESKVGENRNVTAKIKLVTNHNVH</sequence>
<dbReference type="EnsemblMetazoa" id="HelroT87532">
    <property type="protein sequence ID" value="HelroP87532"/>
    <property type="gene ID" value="HelroG87532"/>
</dbReference>
<evidence type="ECO:0000259" key="4">
    <source>
        <dbReference type="PROSITE" id="PS50089"/>
    </source>
</evidence>
<keyword evidence="1 3" id="KW-0863">Zinc-finger</keyword>
<dbReference type="EMBL" id="KB097563">
    <property type="protein sequence ID" value="ESN94795.1"/>
    <property type="molecule type" value="Genomic_DNA"/>
</dbReference>